<dbReference type="InterPro" id="IPR041966">
    <property type="entry name" value="LOTUS-like"/>
</dbReference>
<dbReference type="RefSeq" id="WP_012419792.1">
    <property type="nucleotide sequence ID" value="NC_010655.1"/>
</dbReference>
<dbReference type="GeneID" id="60880373"/>
<dbReference type="Proteomes" id="UP000001031">
    <property type="component" value="Chromosome"/>
</dbReference>
<dbReference type="CDD" id="cd10146">
    <property type="entry name" value="LabA_like_C"/>
    <property type="match status" value="1"/>
</dbReference>
<dbReference type="STRING" id="349741.Amuc_0741"/>
<gene>
    <name evidence="2" type="ordered locus">Amuc_0741</name>
</gene>
<evidence type="ECO:0000313" key="2">
    <source>
        <dbReference type="EMBL" id="ACD04577.1"/>
    </source>
</evidence>
<dbReference type="KEGG" id="amu:Amuc_0741"/>
<dbReference type="Gene3D" id="3.30.420.610">
    <property type="entry name" value="LOTUS domain-like"/>
    <property type="match status" value="1"/>
</dbReference>
<dbReference type="InterPro" id="IPR025605">
    <property type="entry name" value="OST-HTH/LOTUS_dom"/>
</dbReference>
<proteinExistence type="predicted"/>
<organism evidence="2 3">
    <name type="scientific">Akkermansia muciniphila (strain ATCC BAA-835 / DSM 22959 / JCM 33894 / BCRC 81048 / CCUG 64013 / CIP 107961 / Muc)</name>
    <dbReference type="NCBI Taxonomy" id="349741"/>
    <lineage>
        <taxon>Bacteria</taxon>
        <taxon>Pseudomonadati</taxon>
        <taxon>Verrucomicrobiota</taxon>
        <taxon>Verrucomicrobiia</taxon>
        <taxon>Verrucomicrobiales</taxon>
        <taxon>Akkermansiaceae</taxon>
        <taxon>Akkermansia</taxon>
    </lineage>
</organism>
<dbReference type="HOGENOM" id="CLU_034061_0_0_0"/>
<reference evidence="3" key="1">
    <citation type="journal article" date="2011" name="PLoS ONE">
        <title>The genome of Akkermansia muciniphila, a dedicated intestinal mucin degrader, and its use in exploring intestinal metagenomes.</title>
        <authorList>
            <person name="van Passel M.W."/>
            <person name="Kant R."/>
            <person name="Zoetendal E.G."/>
            <person name="Plugge C.M."/>
            <person name="Derrien M."/>
            <person name="Malfatti S.A."/>
            <person name="Chain P.S."/>
            <person name="Woyke T."/>
            <person name="Palva A."/>
            <person name="de Vos W.M."/>
            <person name="Smidt H."/>
        </authorList>
    </citation>
    <scope>NUCLEOTIDE SEQUENCE [LARGE SCALE GENOMIC DNA]</scope>
    <source>
        <strain evidence="3">ATCC BAA-835 / DSM 22959 / JCM 33894 / BCRC 81048 / CCUG 64013 / CIP 107961 / Muc</strain>
    </source>
</reference>
<dbReference type="PaxDb" id="349741-Amuc_0741"/>
<accession>B2UQ42</accession>
<sequence>MKFHRIVVLIDADNTNLANLEKLIQYISTRGRIVVKRAYGNWSENLKDKKSALQQSGFKTEHYFNCVPGKNATDIALAIDAVDLLHKNSYDSFVIVSSDSDFTPLSIYLKESGVYVIGFGKSNASEAFRNGCDEFKDIEKIPTSESNSQHLKNTAPSATKKDPLEIIHKHLQQCAIDNKKDDGYTSASDAGKYLRQHILGFTPKTYGYKNLTNLLEDFRNLYAIEKHPIPGNKNSVNVSYKLCNSTNNSES</sequence>
<dbReference type="Pfam" id="PF01936">
    <property type="entry name" value="NYN"/>
    <property type="match status" value="1"/>
</dbReference>
<evidence type="ECO:0000259" key="1">
    <source>
        <dbReference type="PROSITE" id="PS51644"/>
    </source>
</evidence>
<dbReference type="BioCyc" id="AMUC349741:G1GBX-803-MONOMER"/>
<dbReference type="PROSITE" id="PS51644">
    <property type="entry name" value="HTH_OST"/>
    <property type="match status" value="1"/>
</dbReference>
<dbReference type="PANTHER" id="PTHR35811">
    <property type="entry name" value="SLR1870 PROTEIN"/>
    <property type="match status" value="1"/>
</dbReference>
<keyword evidence="3" id="KW-1185">Reference proteome</keyword>
<dbReference type="AlphaFoldDB" id="B2UQ42"/>
<feature type="domain" description="HTH OST-type" evidence="1">
    <location>
        <begin position="163"/>
        <end position="240"/>
    </location>
</feature>
<dbReference type="eggNOG" id="COG1432">
    <property type="taxonomic scope" value="Bacteria"/>
</dbReference>
<dbReference type="OrthoDB" id="9783963at2"/>
<dbReference type="InterPro" id="IPR021139">
    <property type="entry name" value="NYN"/>
</dbReference>
<dbReference type="EMBL" id="CP001071">
    <property type="protein sequence ID" value="ACD04577.1"/>
    <property type="molecule type" value="Genomic_DNA"/>
</dbReference>
<dbReference type="Pfam" id="PF12872">
    <property type="entry name" value="OST-HTH"/>
    <property type="match status" value="1"/>
</dbReference>
<protein>
    <recommendedName>
        <fullName evidence="1">HTH OST-type domain-containing protein</fullName>
    </recommendedName>
</protein>
<dbReference type="Gene3D" id="3.40.50.1010">
    <property type="entry name" value="5'-nuclease"/>
    <property type="match status" value="1"/>
</dbReference>
<dbReference type="CDD" id="cd11297">
    <property type="entry name" value="PIN_LabA-like_N_1"/>
    <property type="match status" value="1"/>
</dbReference>
<dbReference type="GO" id="GO:0004540">
    <property type="term" value="F:RNA nuclease activity"/>
    <property type="evidence" value="ECO:0007669"/>
    <property type="project" value="InterPro"/>
</dbReference>
<name>B2UQ42_AKKM8</name>
<dbReference type="PANTHER" id="PTHR35811:SF1">
    <property type="entry name" value="HTH OST-TYPE DOMAIN-CONTAINING PROTEIN"/>
    <property type="match status" value="1"/>
</dbReference>
<evidence type="ECO:0000313" key="3">
    <source>
        <dbReference type="Proteomes" id="UP000001031"/>
    </source>
</evidence>